<evidence type="ECO:0000313" key="2">
    <source>
        <dbReference type="EMBL" id="GCE63117.1"/>
    </source>
</evidence>
<dbReference type="AlphaFoldDB" id="A0A478FPX9"/>
<evidence type="ECO:0000313" key="3">
    <source>
        <dbReference type="Proteomes" id="UP000324831"/>
    </source>
</evidence>
<name>A0A478FPX9_9MOLU</name>
<organism evidence="2 3">
    <name type="scientific">Candidatus Mycoplasma haematohominis</name>
    <dbReference type="NCBI Taxonomy" id="1494318"/>
    <lineage>
        <taxon>Bacteria</taxon>
        <taxon>Bacillati</taxon>
        <taxon>Mycoplasmatota</taxon>
        <taxon>Mollicutes</taxon>
        <taxon>Mycoplasmataceae</taxon>
        <taxon>Mycoplasma</taxon>
    </lineage>
</organism>
<dbReference type="Proteomes" id="UP000324831">
    <property type="component" value="Unassembled WGS sequence"/>
</dbReference>
<accession>A0A478FPX9</accession>
<comment type="caution">
    <text evidence="2">The sequence shown here is derived from an EMBL/GenBank/DDBJ whole genome shotgun (WGS) entry which is preliminary data.</text>
</comment>
<proteinExistence type="predicted"/>
<feature type="compositionally biased region" description="Basic and acidic residues" evidence="1">
    <location>
        <begin position="69"/>
        <end position="122"/>
    </location>
</feature>
<protein>
    <submittedName>
        <fullName evidence="2">Uncharacterized protein</fullName>
    </submittedName>
</protein>
<reference evidence="2 3" key="1">
    <citation type="submission" date="2019-01" db="EMBL/GenBank/DDBJ databases">
        <title>Draft genome sequences of Candidatus Mycoplasma haemohominis SWG34-3 identified from a patient with pyrexia, anemia and liver dysfunction.</title>
        <authorList>
            <person name="Sekizuka T."/>
            <person name="Hattori N."/>
            <person name="Katano H."/>
            <person name="Takuma T."/>
            <person name="Ito T."/>
            <person name="Arai N."/>
            <person name="Yanai R."/>
            <person name="Ishii S."/>
            <person name="Miura Y."/>
            <person name="Tokunaga T."/>
            <person name="Watanabe H."/>
            <person name="Nomura N."/>
            <person name="Eguchi J."/>
            <person name="Arai T."/>
            <person name="Hasegawa H."/>
            <person name="Nakamaki T."/>
            <person name="Wakita T."/>
            <person name="Niki Y."/>
            <person name="Kuroda M."/>
        </authorList>
    </citation>
    <scope>NUCLEOTIDE SEQUENCE [LARGE SCALE GENOMIC DNA]</scope>
    <source>
        <strain evidence="2">SWG34-3</strain>
    </source>
</reference>
<sequence length="144" mass="17402">MFSGEGWENRDAALDRLNCRFGSEDRKKEVCDDVYWWLWDLDGGKYEPDDTEGKAKAKNKFYDFKKKIDGPMAEQIKRRQEQERKKKQQEEEQRRQQREEEEKRRASEGHEKGDLAPKPKETSKKKRTKPGTFGYYGWYVEWVR</sequence>
<gene>
    <name evidence="2" type="ORF">MHSWG343_00950</name>
</gene>
<feature type="region of interest" description="Disordered" evidence="1">
    <location>
        <begin position="69"/>
        <end position="132"/>
    </location>
</feature>
<dbReference type="EMBL" id="BIMN01000001">
    <property type="protein sequence ID" value="GCE63117.1"/>
    <property type="molecule type" value="Genomic_DNA"/>
</dbReference>
<evidence type="ECO:0000256" key="1">
    <source>
        <dbReference type="SAM" id="MobiDB-lite"/>
    </source>
</evidence>